<dbReference type="Proteomes" id="UP000603434">
    <property type="component" value="Unassembled WGS sequence"/>
</dbReference>
<dbReference type="PROSITE" id="PS50110">
    <property type="entry name" value="RESPONSE_REGULATORY"/>
    <property type="match status" value="1"/>
</dbReference>
<name>A0A8J6NYX1_9BACT</name>
<evidence type="ECO:0000313" key="5">
    <source>
        <dbReference type="Proteomes" id="UP000603434"/>
    </source>
</evidence>
<organism evidence="4 5">
    <name type="scientific">Candidatus Desulfatibia profunda</name>
    <dbReference type="NCBI Taxonomy" id="2841695"/>
    <lineage>
        <taxon>Bacteria</taxon>
        <taxon>Pseudomonadati</taxon>
        <taxon>Thermodesulfobacteriota</taxon>
        <taxon>Desulfobacteria</taxon>
        <taxon>Desulfobacterales</taxon>
        <taxon>Desulfobacterales incertae sedis</taxon>
        <taxon>Candidatus Desulfatibia</taxon>
    </lineage>
</organism>
<dbReference type="EMBL" id="JACNJH010000209">
    <property type="protein sequence ID" value="MBC8362673.1"/>
    <property type="molecule type" value="Genomic_DNA"/>
</dbReference>
<dbReference type="SUPFAM" id="SSF52172">
    <property type="entry name" value="CheY-like"/>
    <property type="match status" value="1"/>
</dbReference>
<keyword evidence="1 2" id="KW-0597">Phosphoprotein</keyword>
<dbReference type="SMART" id="SM00448">
    <property type="entry name" value="REC"/>
    <property type="match status" value="1"/>
</dbReference>
<protein>
    <submittedName>
        <fullName evidence="4">Response regulator</fullName>
    </submittedName>
</protein>
<gene>
    <name evidence="4" type="ORF">H8E23_14905</name>
</gene>
<reference evidence="4 5" key="1">
    <citation type="submission" date="2020-08" db="EMBL/GenBank/DDBJ databases">
        <title>Bridging the membrane lipid divide: bacteria of the FCB group superphylum have the potential to synthesize archaeal ether lipids.</title>
        <authorList>
            <person name="Villanueva L."/>
            <person name="Von Meijenfeldt F.A.B."/>
            <person name="Westbye A.B."/>
            <person name="Yadav S."/>
            <person name="Hopmans E.C."/>
            <person name="Dutilh B.E."/>
            <person name="Sinninghe Damste J.S."/>
        </authorList>
    </citation>
    <scope>NUCLEOTIDE SEQUENCE [LARGE SCALE GENOMIC DNA]</scope>
    <source>
        <strain evidence="4">NIOZ-UU30</strain>
    </source>
</reference>
<dbReference type="InterPro" id="IPR011006">
    <property type="entry name" value="CheY-like_superfamily"/>
</dbReference>
<accession>A0A8J6NYX1</accession>
<dbReference type="PANTHER" id="PTHR44591">
    <property type="entry name" value="STRESS RESPONSE REGULATOR PROTEIN 1"/>
    <property type="match status" value="1"/>
</dbReference>
<evidence type="ECO:0000259" key="3">
    <source>
        <dbReference type="PROSITE" id="PS50110"/>
    </source>
</evidence>
<feature type="modified residue" description="4-aspartylphosphate" evidence="2">
    <location>
        <position position="55"/>
    </location>
</feature>
<dbReference type="PANTHER" id="PTHR44591:SF23">
    <property type="entry name" value="CHEY SUBFAMILY"/>
    <property type="match status" value="1"/>
</dbReference>
<comment type="caution">
    <text evidence="4">The sequence shown here is derived from an EMBL/GenBank/DDBJ whole genome shotgun (WGS) entry which is preliminary data.</text>
</comment>
<dbReference type="Pfam" id="PF00072">
    <property type="entry name" value="Response_reg"/>
    <property type="match status" value="1"/>
</dbReference>
<sequence>MKKNILIVDDEPSIRDSLQRTLRNLRDGCVFFTAGNGVEALKLMQSTPIDLIITDLLMPEKEGLETIMEVRKCFPAVKIIAISGGGRNGTIDFLDVAEKLGASYTLSKPFTPEEIREVVQEVLNGLE</sequence>
<evidence type="ECO:0000256" key="2">
    <source>
        <dbReference type="PROSITE-ProRule" id="PRU00169"/>
    </source>
</evidence>
<dbReference type="InterPro" id="IPR001789">
    <property type="entry name" value="Sig_transdc_resp-reg_receiver"/>
</dbReference>
<dbReference type="GO" id="GO:0000160">
    <property type="term" value="P:phosphorelay signal transduction system"/>
    <property type="evidence" value="ECO:0007669"/>
    <property type="project" value="InterPro"/>
</dbReference>
<dbReference type="InterPro" id="IPR050595">
    <property type="entry name" value="Bact_response_regulator"/>
</dbReference>
<evidence type="ECO:0000256" key="1">
    <source>
        <dbReference type="ARBA" id="ARBA00022553"/>
    </source>
</evidence>
<evidence type="ECO:0000313" key="4">
    <source>
        <dbReference type="EMBL" id="MBC8362673.1"/>
    </source>
</evidence>
<feature type="domain" description="Response regulatory" evidence="3">
    <location>
        <begin position="4"/>
        <end position="123"/>
    </location>
</feature>
<dbReference type="AlphaFoldDB" id="A0A8J6NYX1"/>
<dbReference type="Gene3D" id="3.40.50.2300">
    <property type="match status" value="1"/>
</dbReference>
<proteinExistence type="predicted"/>